<organism evidence="1 2">
    <name type="scientific">Helicobacter marmotae</name>
    <dbReference type="NCBI Taxonomy" id="152490"/>
    <lineage>
        <taxon>Bacteria</taxon>
        <taxon>Pseudomonadati</taxon>
        <taxon>Campylobacterota</taxon>
        <taxon>Epsilonproteobacteria</taxon>
        <taxon>Campylobacterales</taxon>
        <taxon>Helicobacteraceae</taxon>
        <taxon>Helicobacter</taxon>
    </lineage>
</organism>
<keyword evidence="2" id="KW-1185">Reference proteome</keyword>
<name>A0A3D8I300_9HELI</name>
<reference evidence="1 2" key="1">
    <citation type="submission" date="2018-04" db="EMBL/GenBank/DDBJ databases">
        <title>Novel Campyloabacter and Helicobacter Species and Strains.</title>
        <authorList>
            <person name="Mannion A.J."/>
            <person name="Shen Z."/>
            <person name="Fox J.G."/>
        </authorList>
    </citation>
    <scope>NUCLEOTIDE SEQUENCE [LARGE SCALE GENOMIC DNA]</scope>
    <source>
        <strain evidence="1 2">MIT 98-6070</strain>
    </source>
</reference>
<dbReference type="Proteomes" id="UP000256599">
    <property type="component" value="Unassembled WGS sequence"/>
</dbReference>
<evidence type="ECO:0000313" key="2">
    <source>
        <dbReference type="Proteomes" id="UP000256599"/>
    </source>
</evidence>
<proteinExistence type="predicted"/>
<dbReference type="EMBL" id="NXLR01000012">
    <property type="protein sequence ID" value="RDU59455.1"/>
    <property type="molecule type" value="Genomic_DNA"/>
</dbReference>
<dbReference type="RefSeq" id="WP_104699645.1">
    <property type="nucleotide sequence ID" value="NZ_FZPP01000010.1"/>
</dbReference>
<gene>
    <name evidence="1" type="ORF">CQA63_06780</name>
</gene>
<sequence>MIHILIFALYSHYIYEAKLEHITKAQENIYIEACSHITQIQAQIISELLLKGEKPDFGQTVRDATRQFWHTQKAYKKHKRLFYAILNFEEDKVAELNGYCLERGFKAFLDSQPEGAHKKIVEKYLTNIIKGD</sequence>
<dbReference type="AlphaFoldDB" id="A0A3D8I300"/>
<accession>A0A3D8I300</accession>
<evidence type="ECO:0000313" key="1">
    <source>
        <dbReference type="EMBL" id="RDU59455.1"/>
    </source>
</evidence>
<protein>
    <submittedName>
        <fullName evidence="1">Uncharacterized protein</fullName>
    </submittedName>
</protein>
<dbReference type="OrthoDB" id="9811416at2"/>
<comment type="caution">
    <text evidence="1">The sequence shown here is derived from an EMBL/GenBank/DDBJ whole genome shotgun (WGS) entry which is preliminary data.</text>
</comment>